<dbReference type="PANTHER" id="PTHR37984">
    <property type="entry name" value="PROTEIN CBG26694"/>
    <property type="match status" value="1"/>
</dbReference>
<feature type="domain" description="Integrase catalytic" evidence="2">
    <location>
        <begin position="231"/>
        <end position="396"/>
    </location>
</feature>
<evidence type="ECO:0000259" key="2">
    <source>
        <dbReference type="PROSITE" id="PS50994"/>
    </source>
</evidence>
<dbReference type="Pfam" id="PF17921">
    <property type="entry name" value="Integrase_H2C2"/>
    <property type="match status" value="1"/>
</dbReference>
<reference evidence="3" key="1">
    <citation type="journal article" date="2014" name="PLoS ONE">
        <title>Transcriptome-Based Identification of ABC Transporters in the Western Tarnished Plant Bug Lygus hesperus.</title>
        <authorList>
            <person name="Hull J.J."/>
            <person name="Chaney K."/>
            <person name="Geib S.M."/>
            <person name="Fabrick J.A."/>
            <person name="Brent C.S."/>
            <person name="Walsh D."/>
            <person name="Lavine L.C."/>
        </authorList>
    </citation>
    <scope>NUCLEOTIDE SEQUENCE</scope>
</reference>
<dbReference type="InterPro" id="IPR036397">
    <property type="entry name" value="RNaseH_sf"/>
</dbReference>
<organism evidence="3">
    <name type="scientific">Lygus hesperus</name>
    <name type="common">Western plant bug</name>
    <dbReference type="NCBI Taxonomy" id="30085"/>
    <lineage>
        <taxon>Eukaryota</taxon>
        <taxon>Metazoa</taxon>
        <taxon>Ecdysozoa</taxon>
        <taxon>Arthropoda</taxon>
        <taxon>Hexapoda</taxon>
        <taxon>Insecta</taxon>
        <taxon>Pterygota</taxon>
        <taxon>Neoptera</taxon>
        <taxon>Paraneoptera</taxon>
        <taxon>Hemiptera</taxon>
        <taxon>Heteroptera</taxon>
        <taxon>Panheteroptera</taxon>
        <taxon>Cimicomorpha</taxon>
        <taxon>Miridae</taxon>
        <taxon>Mirini</taxon>
        <taxon>Lygus</taxon>
    </lineage>
</organism>
<dbReference type="InterPro" id="IPR050951">
    <property type="entry name" value="Retrovirus_Pol_polyprotein"/>
</dbReference>
<accession>A0A0A9XWB1</accession>
<evidence type="ECO:0000256" key="1">
    <source>
        <dbReference type="ARBA" id="ARBA00012493"/>
    </source>
</evidence>
<reference evidence="3" key="2">
    <citation type="submission" date="2014-07" db="EMBL/GenBank/DDBJ databases">
        <authorList>
            <person name="Hull J."/>
        </authorList>
    </citation>
    <scope>NUCLEOTIDE SEQUENCE</scope>
</reference>
<dbReference type="Gene3D" id="3.30.420.10">
    <property type="entry name" value="Ribonuclease H-like superfamily/Ribonuclease H"/>
    <property type="match status" value="1"/>
</dbReference>
<evidence type="ECO:0000313" key="3">
    <source>
        <dbReference type="EMBL" id="JAG25082.1"/>
    </source>
</evidence>
<dbReference type="FunFam" id="3.30.420.10:FF:000032">
    <property type="entry name" value="Retrovirus-related Pol polyprotein from transposon 297-like Protein"/>
    <property type="match status" value="1"/>
</dbReference>
<dbReference type="EMBL" id="GBHO01018522">
    <property type="protein sequence ID" value="JAG25082.1"/>
    <property type="molecule type" value="Transcribed_RNA"/>
</dbReference>
<dbReference type="Pfam" id="PF00665">
    <property type="entry name" value="rve"/>
    <property type="match status" value="1"/>
</dbReference>
<name>A0A0A9XWB1_LYGHE</name>
<protein>
    <recommendedName>
        <fullName evidence="1">RNA-directed DNA polymerase</fullName>
        <ecNumber evidence="1">2.7.7.49</ecNumber>
    </recommendedName>
</protein>
<dbReference type="AlphaFoldDB" id="A0A0A9XWB1"/>
<feature type="non-terminal residue" evidence="3">
    <location>
        <position position="418"/>
    </location>
</feature>
<dbReference type="PANTHER" id="PTHR37984:SF15">
    <property type="entry name" value="INTEGRASE CATALYTIC DOMAIN-CONTAINING PROTEIN"/>
    <property type="match status" value="1"/>
</dbReference>
<gene>
    <name evidence="3" type="ORF">CM83_11278</name>
</gene>
<dbReference type="Gene3D" id="1.10.340.70">
    <property type="match status" value="1"/>
</dbReference>
<dbReference type="EC" id="2.7.7.49" evidence="1"/>
<dbReference type="PROSITE" id="PS50994">
    <property type="entry name" value="INTEGRASE"/>
    <property type="match status" value="1"/>
</dbReference>
<sequence>RLVIRTDHSSLRWLMSFKLVDGQLARWMERLAPYKLDIQYRKGAAHGNADGLSRRPCAQSGCKYCDRREDLAKAEAKYQTGNAPVIGVCKAVGVQKLPLREHQLADRHLQPVLQWLEEGHRPVWDAQTGMSAITRAYWAMYDSLFLKNGILHRRWESPNGRRVRPQLVVPQAMQKDVFMKGHGPAHLGEKRTLSLLRSQFYWVGIHQDVRNWCRACEQCGRRRGGQKAARSPLQPSSSGYPFQRVALDVFGPLPPTEKGNRYVLTIVDFFTKWPEAIPLPNQQAETVAQALLDHVICRFGVPEEFHSDQGRNFESALFQDVLKQLGISKTRTTALHPQSDGMVERLHRTLYDWLAKMVQDHQRDWDVQLPVALLAYRASEHSVTGFTPSYLMFGRELTLPLDLLFGRPPDENEVHEYA</sequence>
<dbReference type="GO" id="GO:0003676">
    <property type="term" value="F:nucleic acid binding"/>
    <property type="evidence" value="ECO:0007669"/>
    <property type="project" value="InterPro"/>
</dbReference>
<dbReference type="GO" id="GO:0015074">
    <property type="term" value="P:DNA integration"/>
    <property type="evidence" value="ECO:0007669"/>
    <property type="project" value="InterPro"/>
</dbReference>
<feature type="non-terminal residue" evidence="3">
    <location>
        <position position="1"/>
    </location>
</feature>
<dbReference type="InterPro" id="IPR041588">
    <property type="entry name" value="Integrase_H2C2"/>
</dbReference>
<dbReference type="FunFam" id="1.10.340.70:FF:000001">
    <property type="entry name" value="Retrovirus-related Pol polyprotein from transposon gypsy-like Protein"/>
    <property type="match status" value="1"/>
</dbReference>
<dbReference type="InterPro" id="IPR012337">
    <property type="entry name" value="RNaseH-like_sf"/>
</dbReference>
<proteinExistence type="predicted"/>
<dbReference type="GO" id="GO:0003964">
    <property type="term" value="F:RNA-directed DNA polymerase activity"/>
    <property type="evidence" value="ECO:0007669"/>
    <property type="project" value="UniProtKB-EC"/>
</dbReference>
<dbReference type="SUPFAM" id="SSF53098">
    <property type="entry name" value="Ribonuclease H-like"/>
    <property type="match status" value="1"/>
</dbReference>
<dbReference type="InterPro" id="IPR001584">
    <property type="entry name" value="Integrase_cat-core"/>
</dbReference>